<dbReference type="EMBL" id="DVMS01000022">
    <property type="protein sequence ID" value="HIU38195.1"/>
    <property type="molecule type" value="Genomic_DNA"/>
</dbReference>
<name>A0A9D1IIJ2_9BACT</name>
<reference evidence="3" key="1">
    <citation type="submission" date="2020-10" db="EMBL/GenBank/DDBJ databases">
        <authorList>
            <person name="Gilroy R."/>
        </authorList>
    </citation>
    <scope>NUCLEOTIDE SEQUENCE</scope>
    <source>
        <strain evidence="3">17073</strain>
    </source>
</reference>
<keyword evidence="2" id="KW-0732">Signal</keyword>
<feature type="signal peptide" evidence="2">
    <location>
        <begin position="1"/>
        <end position="19"/>
    </location>
</feature>
<dbReference type="Gene3D" id="2.120.10.30">
    <property type="entry name" value="TolB, C-terminal domain"/>
    <property type="match status" value="2"/>
</dbReference>
<dbReference type="PANTHER" id="PTHR36842">
    <property type="entry name" value="PROTEIN TOLB HOMOLOG"/>
    <property type="match status" value="1"/>
</dbReference>
<dbReference type="InterPro" id="IPR011659">
    <property type="entry name" value="WD40"/>
</dbReference>
<organism evidence="3 4">
    <name type="scientific">Candidatus Limisoma intestinavium</name>
    <dbReference type="NCBI Taxonomy" id="2840856"/>
    <lineage>
        <taxon>Bacteria</taxon>
        <taxon>Pseudomonadati</taxon>
        <taxon>Bacteroidota</taxon>
        <taxon>Bacteroidia</taxon>
        <taxon>Bacteroidales</taxon>
        <taxon>Candidatus Limisoma</taxon>
    </lineage>
</organism>
<accession>A0A9D1IIJ2</accession>
<dbReference type="AlphaFoldDB" id="A0A9D1IIJ2"/>
<protein>
    <submittedName>
        <fullName evidence="3">PD40 domain-containing protein</fullName>
    </submittedName>
</protein>
<dbReference type="Pfam" id="PF07676">
    <property type="entry name" value="PD40"/>
    <property type="match status" value="2"/>
</dbReference>
<evidence type="ECO:0000256" key="2">
    <source>
        <dbReference type="SAM" id="SignalP"/>
    </source>
</evidence>
<proteinExistence type="inferred from homology"/>
<dbReference type="PANTHER" id="PTHR36842:SF1">
    <property type="entry name" value="PROTEIN TOLB"/>
    <property type="match status" value="1"/>
</dbReference>
<gene>
    <name evidence="3" type="ORF">IAD18_00845</name>
</gene>
<sequence length="304" mass="32855">MKQKFILLALLLSAPACFAQPKAGEPELLAKGETGFMCPTWSPDGQKIAFTSDGFKGVWLIKPDGKNATQISDEAGVGYKMSWNADGTTLLVRTNVEKQHLIYHEIKTIDASTGKTQLLMPATRGLGIATWRSVSDIALTKAKRPVAISINKKQSKESTLSAFELMVSDPFNAAAGIPELAAYAGKPILNPALSPDKSKIAFQIAGKGLFVCNSDGTNVYSIGKGSKPTWMPDSKYVIVARVRDNGEIFTSSELYAINTETAEETLFFNDSNLLPLTPAVSPDGKKIVFENDLDGGIYIMNIKK</sequence>
<dbReference type="InterPro" id="IPR011042">
    <property type="entry name" value="6-blade_b-propeller_TolB-like"/>
</dbReference>
<dbReference type="Proteomes" id="UP000824076">
    <property type="component" value="Unassembled WGS sequence"/>
</dbReference>
<reference evidence="3" key="2">
    <citation type="journal article" date="2021" name="PeerJ">
        <title>Extensive microbial diversity within the chicken gut microbiome revealed by metagenomics and culture.</title>
        <authorList>
            <person name="Gilroy R."/>
            <person name="Ravi A."/>
            <person name="Getino M."/>
            <person name="Pursley I."/>
            <person name="Horton D.L."/>
            <person name="Alikhan N.F."/>
            <person name="Baker D."/>
            <person name="Gharbi K."/>
            <person name="Hall N."/>
            <person name="Watson M."/>
            <person name="Adriaenssens E.M."/>
            <person name="Foster-Nyarko E."/>
            <person name="Jarju S."/>
            <person name="Secka A."/>
            <person name="Antonio M."/>
            <person name="Oren A."/>
            <person name="Chaudhuri R.R."/>
            <person name="La Ragione R."/>
            <person name="Hildebrand F."/>
            <person name="Pallen M.J."/>
        </authorList>
    </citation>
    <scope>NUCLEOTIDE SEQUENCE</scope>
    <source>
        <strain evidence="3">17073</strain>
    </source>
</reference>
<evidence type="ECO:0000313" key="3">
    <source>
        <dbReference type="EMBL" id="HIU38195.1"/>
    </source>
</evidence>
<evidence type="ECO:0000256" key="1">
    <source>
        <dbReference type="ARBA" id="ARBA00009820"/>
    </source>
</evidence>
<comment type="caution">
    <text evidence="3">The sequence shown here is derived from an EMBL/GenBank/DDBJ whole genome shotgun (WGS) entry which is preliminary data.</text>
</comment>
<comment type="similarity">
    <text evidence="1">Belongs to the TolB family.</text>
</comment>
<feature type="chain" id="PRO_5038723239" evidence="2">
    <location>
        <begin position="20"/>
        <end position="304"/>
    </location>
</feature>
<dbReference type="SUPFAM" id="SSF82171">
    <property type="entry name" value="DPP6 N-terminal domain-like"/>
    <property type="match status" value="1"/>
</dbReference>
<evidence type="ECO:0000313" key="4">
    <source>
        <dbReference type="Proteomes" id="UP000824076"/>
    </source>
</evidence>